<feature type="chain" id="PRO_5010991459" evidence="13">
    <location>
        <begin position="22"/>
        <end position="1291"/>
    </location>
</feature>
<feature type="signal peptide" evidence="13">
    <location>
        <begin position="1"/>
        <end position="21"/>
    </location>
</feature>
<keyword evidence="2" id="KW-0813">Transport</keyword>
<keyword evidence="13" id="KW-0732">Signal</keyword>
<feature type="transmembrane region" description="Helical" evidence="12">
    <location>
        <begin position="871"/>
        <end position="887"/>
    </location>
</feature>
<feature type="domain" description="ABC transporter" evidence="14">
    <location>
        <begin position="329"/>
        <end position="563"/>
    </location>
</feature>
<dbReference type="SMART" id="SM00382">
    <property type="entry name" value="AAA"/>
    <property type="match status" value="2"/>
</dbReference>
<feature type="domain" description="ABC transporter" evidence="14">
    <location>
        <begin position="1042"/>
        <end position="1276"/>
    </location>
</feature>
<dbReference type="Gene3D" id="1.20.1560.10">
    <property type="entry name" value="ABC transporter type 1, transmembrane domain"/>
    <property type="match status" value="2"/>
</dbReference>
<feature type="transmembrane region" description="Helical" evidence="12">
    <location>
        <begin position="45"/>
        <end position="64"/>
    </location>
</feature>
<dbReference type="FunFam" id="3.40.50.300:FF:000221">
    <property type="entry name" value="Multidrug ABC transporter ATP-binding protein"/>
    <property type="match status" value="1"/>
</dbReference>
<evidence type="ECO:0000256" key="9">
    <source>
        <dbReference type="ARBA" id="ARBA00023136"/>
    </source>
</evidence>
<evidence type="ECO:0000313" key="17">
    <source>
        <dbReference type="Proteomes" id="UP000194360"/>
    </source>
</evidence>
<dbReference type="Proteomes" id="UP000194360">
    <property type="component" value="Unassembled WGS sequence"/>
</dbReference>
<dbReference type="PROSITE" id="PS50893">
    <property type="entry name" value="ABC_TRANSPORTER_2"/>
    <property type="match status" value="2"/>
</dbReference>
<feature type="transmembrane region" description="Helical" evidence="12">
    <location>
        <begin position="129"/>
        <end position="146"/>
    </location>
</feature>
<feature type="transmembrane region" description="Helical" evidence="12">
    <location>
        <begin position="848"/>
        <end position="865"/>
    </location>
</feature>
<dbReference type="PANTHER" id="PTHR24221:SF654">
    <property type="entry name" value="ATP-BINDING CASSETTE SUB-FAMILY B MEMBER 6"/>
    <property type="match status" value="1"/>
</dbReference>
<comment type="subcellular location">
    <subcellularLocation>
        <location evidence="1">Cell inner membrane</location>
        <topology evidence="1">Multi-pass membrane protein</topology>
    </subcellularLocation>
</comment>
<evidence type="ECO:0000256" key="7">
    <source>
        <dbReference type="ARBA" id="ARBA00022840"/>
    </source>
</evidence>
<dbReference type="Pfam" id="PF00005">
    <property type="entry name" value="ABC_tran"/>
    <property type="match status" value="2"/>
</dbReference>
<dbReference type="PROSITE" id="PS50929">
    <property type="entry name" value="ABC_TM1F"/>
    <property type="match status" value="2"/>
</dbReference>
<dbReference type="PROSITE" id="PS00211">
    <property type="entry name" value="ABC_TRANSPORTER_1"/>
    <property type="match status" value="2"/>
</dbReference>
<evidence type="ECO:0000256" key="11">
    <source>
        <dbReference type="SAM" id="MobiDB-lite"/>
    </source>
</evidence>
<organism evidence="16 17">
    <name type="scientific">Pseudonocardia autotrophica</name>
    <name type="common">Amycolata autotrophica</name>
    <name type="synonym">Nocardia autotrophica</name>
    <dbReference type="NCBI Taxonomy" id="2074"/>
    <lineage>
        <taxon>Bacteria</taxon>
        <taxon>Bacillati</taxon>
        <taxon>Actinomycetota</taxon>
        <taxon>Actinomycetes</taxon>
        <taxon>Pseudonocardiales</taxon>
        <taxon>Pseudonocardiaceae</taxon>
        <taxon>Pseudonocardia</taxon>
    </lineage>
</organism>
<dbReference type="STRING" id="2074.BG845_01837"/>
<feature type="transmembrane region" description="Helical" evidence="12">
    <location>
        <begin position="264"/>
        <end position="289"/>
    </location>
</feature>
<evidence type="ECO:0000256" key="2">
    <source>
        <dbReference type="ARBA" id="ARBA00022448"/>
    </source>
</evidence>
<dbReference type="PANTHER" id="PTHR24221">
    <property type="entry name" value="ATP-BINDING CASSETTE SUB-FAMILY B"/>
    <property type="match status" value="1"/>
</dbReference>
<evidence type="ECO:0000256" key="1">
    <source>
        <dbReference type="ARBA" id="ARBA00004429"/>
    </source>
</evidence>
<evidence type="ECO:0000256" key="8">
    <source>
        <dbReference type="ARBA" id="ARBA00022989"/>
    </source>
</evidence>
<feature type="transmembrane region" description="Helical" evidence="12">
    <location>
        <begin position="233"/>
        <end position="258"/>
    </location>
</feature>
<comment type="similarity">
    <text evidence="10">Belongs to the ABC transporter superfamily. Siderophore-Fe(3+) uptake transporter (SIUT) (TC 3.A.1.21) family.</text>
</comment>
<dbReference type="GO" id="GO:0005524">
    <property type="term" value="F:ATP binding"/>
    <property type="evidence" value="ECO:0007669"/>
    <property type="project" value="UniProtKB-KW"/>
</dbReference>
<dbReference type="GO" id="GO:0005886">
    <property type="term" value="C:plasma membrane"/>
    <property type="evidence" value="ECO:0007669"/>
    <property type="project" value="UniProtKB-SubCell"/>
</dbReference>
<dbReference type="Pfam" id="PF00664">
    <property type="entry name" value="ABC_membrane"/>
    <property type="match status" value="2"/>
</dbReference>
<feature type="domain" description="ABC transmembrane type-1" evidence="15">
    <location>
        <begin position="774"/>
        <end position="1011"/>
    </location>
</feature>
<feature type="domain" description="ABC transmembrane type-1" evidence="15">
    <location>
        <begin position="9"/>
        <end position="291"/>
    </location>
</feature>
<keyword evidence="7 16" id="KW-0067">ATP-binding</keyword>
<feature type="transmembrane region" description="Helical" evidence="12">
    <location>
        <begin position="737"/>
        <end position="759"/>
    </location>
</feature>
<evidence type="ECO:0000259" key="15">
    <source>
        <dbReference type="PROSITE" id="PS50929"/>
    </source>
</evidence>
<dbReference type="InterPro" id="IPR017871">
    <property type="entry name" value="ABC_transporter-like_CS"/>
</dbReference>
<comment type="caution">
    <text evidence="16">The sequence shown here is derived from an EMBL/GenBank/DDBJ whole genome shotgun (WGS) entry which is preliminary data.</text>
</comment>
<dbReference type="InterPro" id="IPR003439">
    <property type="entry name" value="ABC_transporter-like_ATP-bd"/>
</dbReference>
<accession>A0A1Y2N4H2</accession>
<evidence type="ECO:0000259" key="14">
    <source>
        <dbReference type="PROSITE" id="PS50893"/>
    </source>
</evidence>
<keyword evidence="3" id="KW-1003">Cell membrane</keyword>
<feature type="transmembrane region" description="Helical" evidence="12">
    <location>
        <begin position="152"/>
        <end position="172"/>
    </location>
</feature>
<dbReference type="InterPro" id="IPR027417">
    <property type="entry name" value="P-loop_NTPase"/>
</dbReference>
<evidence type="ECO:0000256" key="10">
    <source>
        <dbReference type="ARBA" id="ARBA00023455"/>
    </source>
</evidence>
<dbReference type="GO" id="GO:0016887">
    <property type="term" value="F:ATP hydrolysis activity"/>
    <property type="evidence" value="ECO:0007669"/>
    <property type="project" value="InterPro"/>
</dbReference>
<dbReference type="FunFam" id="3.40.50.300:FF:001001">
    <property type="entry name" value="Multidrug ABC transporter ATP-binding protein"/>
    <property type="match status" value="1"/>
</dbReference>
<feature type="transmembrane region" description="Helical" evidence="12">
    <location>
        <begin position="765"/>
        <end position="785"/>
    </location>
</feature>
<evidence type="ECO:0000256" key="5">
    <source>
        <dbReference type="ARBA" id="ARBA00022692"/>
    </source>
</evidence>
<keyword evidence="6" id="KW-0547">Nucleotide-binding</keyword>
<dbReference type="EC" id="3.6.3.-" evidence="16"/>
<dbReference type="SUPFAM" id="SSF90123">
    <property type="entry name" value="ABC transporter transmembrane region"/>
    <property type="match status" value="2"/>
</dbReference>
<evidence type="ECO:0000256" key="13">
    <source>
        <dbReference type="SAM" id="SignalP"/>
    </source>
</evidence>
<dbReference type="InterPro" id="IPR036640">
    <property type="entry name" value="ABC1_TM_sf"/>
</dbReference>
<dbReference type="EMBL" id="MIGB01000007">
    <property type="protein sequence ID" value="OSY41808.1"/>
    <property type="molecule type" value="Genomic_DNA"/>
</dbReference>
<evidence type="ECO:0000256" key="3">
    <source>
        <dbReference type="ARBA" id="ARBA00022475"/>
    </source>
</evidence>
<evidence type="ECO:0000256" key="4">
    <source>
        <dbReference type="ARBA" id="ARBA00022519"/>
    </source>
</evidence>
<feature type="region of interest" description="Disordered" evidence="11">
    <location>
        <begin position="311"/>
        <end position="330"/>
    </location>
</feature>
<dbReference type="InterPro" id="IPR003593">
    <property type="entry name" value="AAA+_ATPase"/>
</dbReference>
<protein>
    <submittedName>
        <fullName evidence="16">Iron import ATP-binding/permease protein IrtA</fullName>
        <ecNumber evidence="16">3.6.3.-</ecNumber>
    </submittedName>
</protein>
<keyword evidence="5 12" id="KW-0812">Transmembrane</keyword>
<reference evidence="16 17" key="1">
    <citation type="submission" date="2016-09" db="EMBL/GenBank/DDBJ databases">
        <title>Pseudonocardia autotrophica DSM535, a candidate organism with high potential of specific P450 cytochromes.</title>
        <authorList>
            <person name="Grumaz C."/>
            <person name="Vainshtein Y."/>
            <person name="Kirstahler P."/>
            <person name="Sohn K."/>
        </authorList>
    </citation>
    <scope>NUCLEOTIDE SEQUENCE [LARGE SCALE GENOMIC DNA]</scope>
    <source>
        <strain evidence="16 17">DSM 535</strain>
    </source>
</reference>
<dbReference type="InterPro" id="IPR039421">
    <property type="entry name" value="Type_1_exporter"/>
</dbReference>
<keyword evidence="8 12" id="KW-1133">Transmembrane helix</keyword>
<keyword evidence="16" id="KW-0378">Hydrolase</keyword>
<name>A0A1Y2N4H2_PSEAH</name>
<dbReference type="InterPro" id="IPR011527">
    <property type="entry name" value="ABC1_TM_dom"/>
</dbReference>
<dbReference type="SUPFAM" id="SSF52540">
    <property type="entry name" value="P-loop containing nucleoside triphosphate hydrolases"/>
    <property type="match status" value="2"/>
</dbReference>
<evidence type="ECO:0000313" key="16">
    <source>
        <dbReference type="EMBL" id="OSY41808.1"/>
    </source>
</evidence>
<dbReference type="GO" id="GO:0034040">
    <property type="term" value="F:ATPase-coupled lipid transmembrane transporter activity"/>
    <property type="evidence" value="ECO:0007669"/>
    <property type="project" value="TreeGrafter"/>
</dbReference>
<gene>
    <name evidence="16" type="primary">irtA_2</name>
    <name evidence="16" type="ORF">BG845_01837</name>
</gene>
<sequence length="1291" mass="130788">MRRRRPALVLSAALAVTSAAAGLVPYVAVYLVAVELFGGGAPDPGRVPVIAGWTAVALLVKAAAGALSAHVAHLAAYGALADLRLALVGRLDRIPLGRAIARPAGELKKTLHDDVEQLEEALAHGVPDVVAAAAVPVATTALLFAVDWRLGLLAFLALVLLLLIGGIASALARRSSAEQMASMTELNRTVVGFLDGMKVVRAFRRVDGDDRLTGALDRAVHAGDAPLRSPVRWLASALMVATGLPIALLLPVAGAGFVEGRVDLATLALFLLLGLGYATPLIAFIGTLATLGYRVQMATAGIGALLAEPELPAPERPRSPQPGPAGPDVEFDGVTFGYDPDRPVLTEVDLLVPAGRVTALVGPTGAGKSTLARLVARFADVTAGAVRIGGVDVRDIAPDELARLVSVVGHDDHVFDASVLENIRIGRPDATDDEVREAGRSARVDEFADALPQGWDTTPGSGGVRFSGGQRQRISVARALLKASPVVVLDEATAFLDAENERATLAAVRELARGRTVLVVAHRLQTVVDADAVVVVDGGRILAAGPHAELVGSSPRYRALWNAYQDGAGWRLAAAETDPSSDTAGRGGAAGPVDAAGSGGGAGAVGAAGAGGGAGAVGAAGAGGGAGAVGAAGAGGGAGAAGAAGAGSDGTRGRVAAAAPGGAAGAAVAAGAVGAAGSAGAAAAAPLNSGDPDGRAWSAAAAGIVRPGVAGLSFPRQWVALLGRWWPRLRGAGAVRLMLEGLFRGAPVAAVYLVLLAAVQGTLTTGTVAAVSTALVVLLAVRLLANNAANQLVWRIATRAKVDLQLSMLDRLRSVPLGTLSRLDNGRITTTVANDTVMLDFQNTPQQIAGAVITPLYATVVLLLVDWRLALATLAGVPLFAACTVLSDRVYRQVMGPVGEARSAATSRLLDHVRGTAVLRAYPGSAVALRYRDAVEDLRRTSIAMSVRATPAVALGSVALELGLVALIVTGATLYAAGGVGAGTLLLFLVLSLVLYQPLGEIAALAGYRRTQQQIARRIAEIWEQPVLPEPSAPAVAAGTDVELHDVGFRYDGSGGGLHGVSLRAAAGTVTALVGPSGAGKSTVANLVARFWDVDSGSVRIGGADLRELGSAGATALVTTVFQDVYLFPGTVRENLTPARPGATDEEIAAALAAADCTDVVDALPDGLDTVLGEGGADLSGGQRQRLSIARALLKDAPVLVLDEAVASVDAETEVRIQQALSRLARGRTVIVVAHRLSTVRAADHIAVLDGGRIDAAGTHDELVETSPVYRRLLAASAPAAPLSTITGGAR</sequence>
<evidence type="ECO:0000256" key="6">
    <source>
        <dbReference type="ARBA" id="ARBA00022741"/>
    </source>
</evidence>
<proteinExistence type="inferred from homology"/>
<dbReference type="Gene3D" id="3.40.50.300">
    <property type="entry name" value="P-loop containing nucleotide triphosphate hydrolases"/>
    <property type="match status" value="2"/>
</dbReference>
<keyword evidence="17" id="KW-1185">Reference proteome</keyword>
<dbReference type="GO" id="GO:0140359">
    <property type="term" value="F:ABC-type transporter activity"/>
    <property type="evidence" value="ECO:0007669"/>
    <property type="project" value="InterPro"/>
</dbReference>
<keyword evidence="9 12" id="KW-0472">Membrane</keyword>
<feature type="transmembrane region" description="Helical" evidence="12">
    <location>
        <begin position="949"/>
        <end position="969"/>
    </location>
</feature>
<evidence type="ECO:0000256" key="12">
    <source>
        <dbReference type="SAM" id="Phobius"/>
    </source>
</evidence>
<keyword evidence="4" id="KW-0997">Cell inner membrane</keyword>